<reference evidence="4 5" key="1">
    <citation type="journal article" date="2010" name="Stand. Genomic Sci.">
        <title>Complete genome sequence of Spirochaeta smaragdinae type strain (SEBR 4228).</title>
        <authorList>
            <person name="Mavromatis K."/>
            <person name="Yasawong M."/>
            <person name="Chertkov O."/>
            <person name="Lapidus A."/>
            <person name="Lucas S."/>
            <person name="Nolan M."/>
            <person name="Del Rio T.G."/>
            <person name="Tice H."/>
            <person name="Cheng J.F."/>
            <person name="Pitluck S."/>
            <person name="Liolios K."/>
            <person name="Ivanova N."/>
            <person name="Tapia R."/>
            <person name="Han C."/>
            <person name="Bruce D."/>
            <person name="Goodwin L."/>
            <person name="Pati A."/>
            <person name="Chen A."/>
            <person name="Palaniappan K."/>
            <person name="Land M."/>
            <person name="Hauser L."/>
            <person name="Chang Y.J."/>
            <person name="Jeffries C.D."/>
            <person name="Detter J.C."/>
            <person name="Rohde M."/>
            <person name="Brambilla E."/>
            <person name="Spring S."/>
            <person name="Goker M."/>
            <person name="Sikorski J."/>
            <person name="Woyke T."/>
            <person name="Bristow J."/>
            <person name="Eisen J.A."/>
            <person name="Markowitz V."/>
            <person name="Hugenholtz P."/>
            <person name="Klenk H.P."/>
            <person name="Kyrpides N.C."/>
        </authorList>
    </citation>
    <scope>NUCLEOTIDE SEQUENCE [LARGE SCALE GENOMIC DNA]</scope>
    <source>
        <strain evidence="5">DSM 11293 / JCM 15392 / SEBR 4228</strain>
    </source>
</reference>
<keyword evidence="2" id="KW-1133">Transmembrane helix</keyword>
<dbReference type="eggNOG" id="COG0526">
    <property type="taxonomic scope" value="Bacteria"/>
</dbReference>
<name>E1R564_SEDSS</name>
<dbReference type="InterPro" id="IPR036249">
    <property type="entry name" value="Thioredoxin-like_sf"/>
</dbReference>
<dbReference type="InterPro" id="IPR017937">
    <property type="entry name" value="Thioredoxin_CS"/>
</dbReference>
<dbReference type="EMBL" id="CP002116">
    <property type="protein sequence ID" value="ADK80599.1"/>
    <property type="molecule type" value="Genomic_DNA"/>
</dbReference>
<keyword evidence="2" id="KW-0472">Membrane</keyword>
<dbReference type="PROSITE" id="PS00194">
    <property type="entry name" value="THIOREDOXIN_1"/>
    <property type="match status" value="1"/>
</dbReference>
<dbReference type="OrthoDB" id="9809733at2"/>
<dbReference type="GO" id="GO:0016491">
    <property type="term" value="F:oxidoreductase activity"/>
    <property type="evidence" value="ECO:0007669"/>
    <property type="project" value="InterPro"/>
</dbReference>
<keyword evidence="1" id="KW-0676">Redox-active center</keyword>
<dbReference type="InterPro" id="IPR050553">
    <property type="entry name" value="Thioredoxin_ResA/DsbE_sf"/>
</dbReference>
<feature type="transmembrane region" description="Helical" evidence="2">
    <location>
        <begin position="35"/>
        <end position="53"/>
    </location>
</feature>
<keyword evidence="5" id="KW-1185">Reference proteome</keyword>
<dbReference type="PROSITE" id="PS51352">
    <property type="entry name" value="THIOREDOXIN_2"/>
    <property type="match status" value="1"/>
</dbReference>
<evidence type="ECO:0000313" key="4">
    <source>
        <dbReference type="EMBL" id="ADK80599.1"/>
    </source>
</evidence>
<evidence type="ECO:0000259" key="3">
    <source>
        <dbReference type="PROSITE" id="PS51352"/>
    </source>
</evidence>
<protein>
    <submittedName>
        <fullName evidence="4">Alkyl hydroperoxide reductase/ Thiol specific antioxidant/ Mal allergen</fullName>
    </submittedName>
</protein>
<evidence type="ECO:0000256" key="2">
    <source>
        <dbReference type="SAM" id="Phobius"/>
    </source>
</evidence>
<gene>
    <name evidence="4" type="ordered locus">Spirs_1472</name>
</gene>
<dbReference type="Gene3D" id="3.40.30.10">
    <property type="entry name" value="Glutaredoxin"/>
    <property type="match status" value="1"/>
</dbReference>
<dbReference type="KEGG" id="ssm:Spirs_1472"/>
<organism evidence="4 5">
    <name type="scientific">Sediminispirochaeta smaragdinae (strain DSM 11293 / JCM 15392 / SEBR 4228)</name>
    <name type="common">Spirochaeta smaragdinae</name>
    <dbReference type="NCBI Taxonomy" id="573413"/>
    <lineage>
        <taxon>Bacteria</taxon>
        <taxon>Pseudomonadati</taxon>
        <taxon>Spirochaetota</taxon>
        <taxon>Spirochaetia</taxon>
        <taxon>Spirochaetales</taxon>
        <taxon>Spirochaetaceae</taxon>
        <taxon>Sediminispirochaeta</taxon>
    </lineage>
</organism>
<keyword evidence="2" id="KW-0812">Transmembrane</keyword>
<feature type="transmembrane region" description="Helical" evidence="2">
    <location>
        <begin position="113"/>
        <end position="131"/>
    </location>
</feature>
<dbReference type="InterPro" id="IPR000866">
    <property type="entry name" value="AhpC/TSA"/>
</dbReference>
<dbReference type="PANTHER" id="PTHR42852:SF17">
    <property type="entry name" value="THIOREDOXIN-LIKE PROTEIN HI_1115"/>
    <property type="match status" value="1"/>
</dbReference>
<dbReference type="Pfam" id="PF00578">
    <property type="entry name" value="AhpC-TSA"/>
    <property type="match status" value="1"/>
</dbReference>
<accession>E1R564</accession>
<dbReference type="HOGENOM" id="CLU_949662_0_0_12"/>
<feature type="transmembrane region" description="Helical" evidence="2">
    <location>
        <begin position="73"/>
        <end position="92"/>
    </location>
</feature>
<feature type="domain" description="Thioredoxin" evidence="3">
    <location>
        <begin position="144"/>
        <end position="289"/>
    </location>
</feature>
<dbReference type="InterPro" id="IPR013766">
    <property type="entry name" value="Thioredoxin_domain"/>
</dbReference>
<proteinExistence type="predicted"/>
<feature type="transmembrane region" description="Helical" evidence="2">
    <location>
        <begin position="6"/>
        <end position="23"/>
    </location>
</feature>
<dbReference type="SUPFAM" id="SSF52833">
    <property type="entry name" value="Thioredoxin-like"/>
    <property type="match status" value="1"/>
</dbReference>
<dbReference type="CDD" id="cd02966">
    <property type="entry name" value="TlpA_like_family"/>
    <property type="match status" value="1"/>
</dbReference>
<evidence type="ECO:0000313" key="5">
    <source>
        <dbReference type="Proteomes" id="UP000002318"/>
    </source>
</evidence>
<dbReference type="AlphaFoldDB" id="E1R564"/>
<sequence length="293" mass="31490">MKLLPLFVSMATGALCAALVARFVPAFRVKGKESFSAAGSIFLDALLAGLVVWKLSPLFLHARYFALHPGALLFAPGGGIGIVAGSGAALLVSLFRLVYRGKHAIAFEMRKKVAFLLLVWYLAAALTALAYQAAAHHGFLPAETDVGSSVISASEYQAFDGNRYPLFEENSVTVVNFWASWCGPCKGELPEMISFYEKTLSAESGGRIRFLTVNLTATEKSHSQVASFIVKEQLPFPVIEDIDGRLSTAFAVSSIPSTIIMAPDGRIITELKGVQSAASLEREARSALNKVEE</sequence>
<dbReference type="PANTHER" id="PTHR42852">
    <property type="entry name" value="THIOL:DISULFIDE INTERCHANGE PROTEIN DSBE"/>
    <property type="match status" value="1"/>
</dbReference>
<dbReference type="Proteomes" id="UP000002318">
    <property type="component" value="Chromosome"/>
</dbReference>
<dbReference type="STRING" id="573413.Spirs_1472"/>
<dbReference type="GO" id="GO:0016209">
    <property type="term" value="F:antioxidant activity"/>
    <property type="evidence" value="ECO:0007669"/>
    <property type="project" value="InterPro"/>
</dbReference>
<evidence type="ECO:0000256" key="1">
    <source>
        <dbReference type="ARBA" id="ARBA00023284"/>
    </source>
</evidence>